<dbReference type="GO" id="GO:0003700">
    <property type="term" value="F:DNA-binding transcription factor activity"/>
    <property type="evidence" value="ECO:0007669"/>
    <property type="project" value="InterPro"/>
</dbReference>
<dbReference type="InterPro" id="IPR036390">
    <property type="entry name" value="WH_DNA-bd_sf"/>
</dbReference>
<dbReference type="PROSITE" id="PS50949">
    <property type="entry name" value="HTH_GNTR"/>
    <property type="match status" value="1"/>
</dbReference>
<organism evidence="5 6">
    <name type="scientific">Ructibacterium gallinarum</name>
    <dbReference type="NCBI Taxonomy" id="2779355"/>
    <lineage>
        <taxon>Bacteria</taxon>
        <taxon>Bacillati</taxon>
        <taxon>Bacillota</taxon>
        <taxon>Clostridia</taxon>
        <taxon>Eubacteriales</taxon>
        <taxon>Oscillospiraceae</taxon>
        <taxon>Ructibacterium</taxon>
    </lineage>
</organism>
<dbReference type="EMBL" id="JADCKB010000016">
    <property type="protein sequence ID" value="MBE5040433.1"/>
    <property type="molecule type" value="Genomic_DNA"/>
</dbReference>
<evidence type="ECO:0000256" key="3">
    <source>
        <dbReference type="ARBA" id="ARBA00023163"/>
    </source>
</evidence>
<evidence type="ECO:0000313" key="5">
    <source>
        <dbReference type="EMBL" id="MBE5040433.1"/>
    </source>
</evidence>
<dbReference type="SUPFAM" id="SSF46785">
    <property type="entry name" value="Winged helix' DNA-binding domain"/>
    <property type="match status" value="1"/>
</dbReference>
<comment type="caution">
    <text evidence="5">The sequence shown here is derived from an EMBL/GenBank/DDBJ whole genome shotgun (WGS) entry which is preliminary data.</text>
</comment>
<dbReference type="PANTHER" id="PTHR38445:SF7">
    <property type="entry name" value="GNTR-FAMILY TRANSCRIPTIONAL REGULATOR"/>
    <property type="match status" value="1"/>
</dbReference>
<proteinExistence type="predicted"/>
<sequence>MKIVISYQSEQPIYQQIAMQIKNAVLCGELLEGTALPSIRALAKELKISVITTKKAYEMLEEEGMIVSAQGKGSYVAPQNQEVLKEIRLKKVEDALSGALKTARDMHVSRDEVEEILRFLYEDYEE</sequence>
<dbReference type="RefSeq" id="WP_226392986.1">
    <property type="nucleotide sequence ID" value="NZ_JADCKB010000016.1"/>
</dbReference>
<keyword evidence="3" id="KW-0804">Transcription</keyword>
<dbReference type="AlphaFoldDB" id="A0A9D5M2S0"/>
<dbReference type="InterPro" id="IPR000524">
    <property type="entry name" value="Tscrpt_reg_HTH_GntR"/>
</dbReference>
<evidence type="ECO:0000259" key="4">
    <source>
        <dbReference type="PROSITE" id="PS50949"/>
    </source>
</evidence>
<keyword evidence="2" id="KW-0238">DNA-binding</keyword>
<dbReference type="SMART" id="SM00345">
    <property type="entry name" value="HTH_GNTR"/>
    <property type="match status" value="1"/>
</dbReference>
<keyword evidence="6" id="KW-1185">Reference proteome</keyword>
<reference evidence="5" key="1">
    <citation type="submission" date="2020-10" db="EMBL/GenBank/DDBJ databases">
        <title>ChiBAC.</title>
        <authorList>
            <person name="Zenner C."/>
            <person name="Hitch T.C.A."/>
            <person name="Clavel T."/>
        </authorList>
    </citation>
    <scope>NUCLEOTIDE SEQUENCE</scope>
    <source>
        <strain evidence="5">DSM 107454</strain>
    </source>
</reference>
<accession>A0A9D5M2S0</accession>
<evidence type="ECO:0000256" key="1">
    <source>
        <dbReference type="ARBA" id="ARBA00023015"/>
    </source>
</evidence>
<dbReference type="InterPro" id="IPR036388">
    <property type="entry name" value="WH-like_DNA-bd_sf"/>
</dbReference>
<evidence type="ECO:0000256" key="2">
    <source>
        <dbReference type="ARBA" id="ARBA00023125"/>
    </source>
</evidence>
<dbReference type="GO" id="GO:0003677">
    <property type="term" value="F:DNA binding"/>
    <property type="evidence" value="ECO:0007669"/>
    <property type="project" value="UniProtKB-KW"/>
</dbReference>
<dbReference type="CDD" id="cd07377">
    <property type="entry name" value="WHTH_GntR"/>
    <property type="match status" value="1"/>
</dbReference>
<feature type="domain" description="HTH gntR-type" evidence="4">
    <location>
        <begin position="11"/>
        <end position="79"/>
    </location>
</feature>
<dbReference type="Gene3D" id="1.10.10.10">
    <property type="entry name" value="Winged helix-like DNA-binding domain superfamily/Winged helix DNA-binding domain"/>
    <property type="match status" value="1"/>
</dbReference>
<keyword evidence="1" id="KW-0805">Transcription regulation</keyword>
<dbReference type="Proteomes" id="UP000806542">
    <property type="component" value="Unassembled WGS sequence"/>
</dbReference>
<dbReference type="PANTHER" id="PTHR38445">
    <property type="entry name" value="HTH-TYPE TRANSCRIPTIONAL REPRESSOR YTRA"/>
    <property type="match status" value="1"/>
</dbReference>
<evidence type="ECO:0000313" key="6">
    <source>
        <dbReference type="Proteomes" id="UP000806542"/>
    </source>
</evidence>
<name>A0A9D5M2S0_9FIRM</name>
<dbReference type="Pfam" id="PF00392">
    <property type="entry name" value="GntR"/>
    <property type="match status" value="1"/>
</dbReference>
<protein>
    <submittedName>
        <fullName evidence="5">GntR family transcriptional regulator</fullName>
    </submittedName>
</protein>
<gene>
    <name evidence="5" type="ORF">INF28_08175</name>
</gene>